<sequence>MTLLHQAEVNAEPPQENKISREETRNPDLSESASPRARAAAMGEDEDEDALPIGKVLIRRGGRPKKRKTENTNTHTEIESENNDSLSLGFGATNPNLNSRVLKRFREGDMVWGKVKSHPWWPGQIYNPAFATASAKRSRRSGHVLVAFFGDATFGWFVESNLVPFEPTYREKSKQTSSRSFCEAVEDAVDEIGRRASLGLMCGCRNRNSFKSTSREGYVQVSVPGWELPVVYPERVLKEAREDFRPEQMIEFVKRMAVAPWCGEDTAVPGVKAVAEAKAYRSAVAVPVNPEYRKALRLVSRSSGNEDDVEGFVQLEDPVQGKVAMMVLFIGFCCYVWEGLLLNWFYGIEIGPPELYHDFITSVL</sequence>
<dbReference type="AlphaFoldDB" id="A0A0D6R3V8"/>
<dbReference type="EMBL" id="GCKF01035512">
    <property type="protein sequence ID" value="JAG96949.1"/>
    <property type="molecule type" value="Transcribed_RNA"/>
</dbReference>
<dbReference type="CDD" id="cd05162">
    <property type="entry name" value="PWWP"/>
    <property type="match status" value="1"/>
</dbReference>
<dbReference type="SUPFAM" id="SSF63748">
    <property type="entry name" value="Tudor/PWWP/MBT"/>
    <property type="match status" value="1"/>
</dbReference>
<feature type="region of interest" description="Disordered" evidence="1">
    <location>
        <begin position="1"/>
        <end position="91"/>
    </location>
</feature>
<protein>
    <recommendedName>
        <fullName evidence="2">PWWP domain-containing protein</fullName>
    </recommendedName>
</protein>
<organism evidence="3">
    <name type="scientific">Araucaria cunninghamii</name>
    <name type="common">Hoop pine</name>
    <name type="synonym">Moreton Bay pine</name>
    <dbReference type="NCBI Taxonomy" id="56994"/>
    <lineage>
        <taxon>Eukaryota</taxon>
        <taxon>Viridiplantae</taxon>
        <taxon>Streptophyta</taxon>
        <taxon>Embryophyta</taxon>
        <taxon>Tracheophyta</taxon>
        <taxon>Spermatophyta</taxon>
        <taxon>Pinopsida</taxon>
        <taxon>Pinidae</taxon>
        <taxon>Conifers II</taxon>
        <taxon>Araucariales</taxon>
        <taxon>Araucariaceae</taxon>
        <taxon>Araucaria</taxon>
    </lineage>
</organism>
<name>A0A0D6R3V8_ARACU</name>
<dbReference type="InterPro" id="IPR052657">
    <property type="entry name" value="PDP_family_Arabidopsis"/>
</dbReference>
<dbReference type="SMART" id="SM00293">
    <property type="entry name" value="PWWP"/>
    <property type="match status" value="1"/>
</dbReference>
<proteinExistence type="predicted"/>
<dbReference type="Gene3D" id="2.30.30.140">
    <property type="match status" value="1"/>
</dbReference>
<dbReference type="InterPro" id="IPR000313">
    <property type="entry name" value="PWWP_dom"/>
</dbReference>
<dbReference type="EMBL" id="GCKF01035513">
    <property type="protein sequence ID" value="JAG96948.1"/>
    <property type="molecule type" value="Transcribed_RNA"/>
</dbReference>
<accession>A0A0D6R3V8</accession>
<feature type="domain" description="PWWP" evidence="2">
    <location>
        <begin position="107"/>
        <end position="168"/>
    </location>
</feature>
<dbReference type="PANTHER" id="PTHR10688:SF5">
    <property type="entry name" value="PWWP DOMAIN-CONTAINING PROTEIN 1-RELATED"/>
    <property type="match status" value="1"/>
</dbReference>
<feature type="compositionally biased region" description="Low complexity" evidence="1">
    <location>
        <begin position="32"/>
        <end position="42"/>
    </location>
</feature>
<dbReference type="PANTHER" id="PTHR10688">
    <property type="entry name" value="PWWP DOMAIN-CONTAINING PROTEIN"/>
    <property type="match status" value="1"/>
</dbReference>
<evidence type="ECO:0000256" key="1">
    <source>
        <dbReference type="SAM" id="MobiDB-lite"/>
    </source>
</evidence>
<reference evidence="3" key="1">
    <citation type="submission" date="2015-03" db="EMBL/GenBank/DDBJ databases">
        <title>A transcriptome of Araucaria cunninghamii, an australian fine timber species.</title>
        <authorList>
            <person name="Jing Yi C.J.Y."/>
            <person name="Yin San L.Y.S."/>
            <person name="Abdul Karim S.S."/>
            <person name="Wan Azmi N.N."/>
            <person name="Hercus R.R."/>
            <person name="Croft L.L."/>
        </authorList>
    </citation>
    <scope>NUCLEOTIDE SEQUENCE</scope>
    <source>
        <strain evidence="3">MI0301</strain>
        <tissue evidence="3">Leaf</tissue>
    </source>
</reference>
<evidence type="ECO:0000259" key="2">
    <source>
        <dbReference type="PROSITE" id="PS50812"/>
    </source>
</evidence>
<dbReference type="PROSITE" id="PS50812">
    <property type="entry name" value="PWWP"/>
    <property type="match status" value="1"/>
</dbReference>
<feature type="compositionally biased region" description="Basic residues" evidence="1">
    <location>
        <begin position="57"/>
        <end position="68"/>
    </location>
</feature>
<evidence type="ECO:0000313" key="3">
    <source>
        <dbReference type="EMBL" id="JAG96948.1"/>
    </source>
</evidence>
<feature type="compositionally biased region" description="Basic and acidic residues" evidence="1">
    <location>
        <begin position="18"/>
        <end position="28"/>
    </location>
</feature>
<dbReference type="Pfam" id="PF00855">
    <property type="entry name" value="PWWP"/>
    <property type="match status" value="1"/>
</dbReference>